<feature type="domain" description="CARD" evidence="2">
    <location>
        <begin position="1186"/>
        <end position="1265"/>
    </location>
</feature>
<feature type="compositionally biased region" description="Low complexity" evidence="1">
    <location>
        <begin position="470"/>
        <end position="492"/>
    </location>
</feature>
<dbReference type="PROSITE" id="PS50209">
    <property type="entry name" value="CARD"/>
    <property type="match status" value="1"/>
</dbReference>
<feature type="compositionally biased region" description="Polar residues" evidence="1">
    <location>
        <begin position="1478"/>
        <end position="1493"/>
    </location>
</feature>
<feature type="compositionally biased region" description="Polar residues" evidence="1">
    <location>
        <begin position="413"/>
        <end position="422"/>
    </location>
</feature>
<feature type="compositionally biased region" description="Basic and acidic residues" evidence="1">
    <location>
        <begin position="1359"/>
        <end position="1397"/>
    </location>
</feature>
<gene>
    <name evidence="4" type="primary">LOC101853758</name>
</gene>
<feature type="compositionally biased region" description="Polar residues" evidence="1">
    <location>
        <begin position="627"/>
        <end position="649"/>
    </location>
</feature>
<sequence>MEADVAIQHQAGVDQWSPMAEAAYATSATQVGYFHSVSGKMPGGGGEARGTNPAVALSRRQAAAAAKSRLRASRSYDDELEVVAVAPDAGAARSAKAKASKDDMSLQQAVGKSRLPGLARPSGSPSPANSPSLSHSGGGGNTRIRTDNKSRKTAAECGLEGRKSNSKERPGGGRQTRGQRRRHRGGEGGGKSGGSGSEQKTRGAESAPAPATVVHTTHVGGDDMPVQYYLKDTPPGLKPDSPATHPNSLDLDSSSPSSSMVILEVKDGPRLFYKPSHHMLSDSALSEDGSARLSSCLAAKVRRDDPVSASPQQQQQMDAKPSASVSARAASPQDSFTASSRGGLSKPSPLAVSESPSSSPSVGRVTIPHDEIVVGPRKHRLQAAPHPAYGEDDLYVSEDTPIASFPSPRTRPKATTSSSLPSATRKSRLKKKSSTSRDDISADSDLKVSASHSADFADHFCKGHSVSRLPGPRSGIPKPSSSSRSVPGAEGSALVPRNVHGVDSPLAAKSSSDTNSVGFQNMSFVMQQKAGVRHDDIVVGPRNRSEDISSPAGADGQPLVSGNGEFGPPQDVETSSETTPLMSVKGGRDAKDVFPHAKQGCGGGGHLEALEISGEACSVQSEDRGQSSRSRLSGKPQPNTVMTCDTSGTPPFAWASSGDALECGDVTEECMTTPVTPEKGRWRPKEKQKVRRGKREGNVSTESGYATDMARADPLDLVHSPVSATPEMLGGSDHANFPTVSSPPAKTKSSRSGMSKSSQQQHGSAEAKSSSSSKPSKPSKLSQPKKHYHAPPTRLNMLSNLPVPISHDPPPARKAAVAADTSRLPVADGGRSEGVPPPLLATQAVTSVPSQPRPDGELSDVALSSPAHKKVTASDALPRGGSPRTKRRLAAQMSREGGEDLSEVASDKQQGLQATNTASGSGKSSPARKNNNNNHNNNSHNGDGSGTQKDTPAAKIFSSPVRQLDQSRDTDEESSTASSAHVTPVKPRLHRSAEHLPGQAKLSVFNSTDNIQHVDGHQQPHHLPSHKQTSPHRRFKPDSSSTTTTPTGMSAFPSRSPSSSSTTMTTNVPASPSPLLLSSSPSSSPSRIKRSHLPVLVDSVSPLRKKSYDGLSGPPPPAAIGIVRRASDRAEVCRRGSERALLVRRNDPSVEDLKKATSLKELCQSMASLLQIDNETAAEMLSTSLSERQDLVDGLDADAILDYLTHHGVLDPALLGGLGPGVSASQRNSVLIRHVEEHGSTAVALFINALRQSGQLHLASSLDTEQRIQPVHGQGYFGKSRHKGEITIQIKVDALKIWAPREPRADHAINASLLESPGHPGGMGEPMVQDDDDVVKPRSCWCFCFSRKSKAARSASTKRSGDKKASDGRKYVEAPASDEKEVKLSDQDAVDRKDPNVKPHRTKSKEKSSKKSKDVGASDKTSSSNKAKEKSSKKSKSKSKDRGPSGNSLPPVPDAAACETPRGKGSHLTSVPDVVYSAGSQQVSMHQQQSPDVSASRPDRKNGGPSPESSPQIGGVSGGGRKPDKENWDPIVMEYDPQLELVKLRAGQEELASPTRQAGQIGIMCEQWKSDGRFFAHKSSQLCQKVVQDFQMDIVKYFEQDRGTLVLDVVAEDSSVLVFNICMKREQVNKLQEEVTSGRLLARINDMFLSKVDLSPWDIRGIKYNVVLDDQQLQTALSELS</sequence>
<feature type="region of interest" description="Disordered" evidence="1">
    <location>
        <begin position="672"/>
        <end position="989"/>
    </location>
</feature>
<dbReference type="Proteomes" id="UP000694888">
    <property type="component" value="Unplaced"/>
</dbReference>
<feature type="compositionally biased region" description="Polar residues" evidence="1">
    <location>
        <begin position="907"/>
        <end position="929"/>
    </location>
</feature>
<feature type="compositionally biased region" description="Basic and acidic residues" evidence="1">
    <location>
        <begin position="1426"/>
        <end position="1443"/>
    </location>
</feature>
<dbReference type="SUPFAM" id="SSF47986">
    <property type="entry name" value="DEATH domain"/>
    <property type="match status" value="1"/>
</dbReference>
<dbReference type="InterPro" id="IPR001315">
    <property type="entry name" value="CARD"/>
</dbReference>
<organism evidence="3 4">
    <name type="scientific">Aplysia californica</name>
    <name type="common">California sea hare</name>
    <dbReference type="NCBI Taxonomy" id="6500"/>
    <lineage>
        <taxon>Eukaryota</taxon>
        <taxon>Metazoa</taxon>
        <taxon>Spiralia</taxon>
        <taxon>Lophotrochozoa</taxon>
        <taxon>Mollusca</taxon>
        <taxon>Gastropoda</taxon>
        <taxon>Heterobranchia</taxon>
        <taxon>Euthyneura</taxon>
        <taxon>Tectipleura</taxon>
        <taxon>Aplysiida</taxon>
        <taxon>Aplysioidea</taxon>
        <taxon>Aplysiidae</taxon>
        <taxon>Aplysia</taxon>
    </lineage>
</organism>
<feature type="region of interest" description="Disordered" evidence="1">
    <location>
        <begin position="462"/>
        <end position="514"/>
    </location>
</feature>
<feature type="compositionally biased region" description="Basic and acidic residues" evidence="1">
    <location>
        <begin position="435"/>
        <end position="445"/>
    </location>
</feature>
<feature type="compositionally biased region" description="Basic and acidic residues" evidence="1">
    <location>
        <begin position="678"/>
        <end position="687"/>
    </location>
</feature>
<reference evidence="4" key="1">
    <citation type="submission" date="2025-08" db="UniProtKB">
        <authorList>
            <consortium name="RefSeq"/>
        </authorList>
    </citation>
    <scope>IDENTIFICATION</scope>
</reference>
<feature type="compositionally biased region" description="Low complexity" evidence="1">
    <location>
        <begin position="1054"/>
        <end position="1066"/>
    </location>
</feature>
<feature type="compositionally biased region" description="Basic and acidic residues" evidence="1">
    <location>
        <begin position="144"/>
        <end position="171"/>
    </location>
</feature>
<dbReference type="GeneID" id="101853758"/>
<feature type="compositionally biased region" description="Low complexity" evidence="1">
    <location>
        <begin position="121"/>
        <end position="135"/>
    </location>
</feature>
<dbReference type="InterPro" id="IPR011029">
    <property type="entry name" value="DEATH-like_dom_sf"/>
</dbReference>
<feature type="compositionally biased region" description="Basic and acidic residues" evidence="1">
    <location>
        <begin position="1405"/>
        <end position="1417"/>
    </location>
</feature>
<dbReference type="Gene3D" id="1.10.533.10">
    <property type="entry name" value="Death Domain, Fas"/>
    <property type="match status" value="1"/>
</dbReference>
<feature type="compositionally biased region" description="Gly residues" evidence="1">
    <location>
        <begin position="187"/>
        <end position="196"/>
    </location>
</feature>
<feature type="compositionally biased region" description="Polar residues" evidence="1">
    <location>
        <begin position="332"/>
        <end position="342"/>
    </location>
</feature>
<feature type="region of interest" description="Disordered" evidence="1">
    <location>
        <begin position="618"/>
        <end position="655"/>
    </location>
</feature>
<name>A0ABM1AEH0_APLCA</name>
<keyword evidence="3" id="KW-1185">Reference proteome</keyword>
<accession>A0ABM1AEH0</accession>
<feature type="compositionally biased region" description="Low complexity" evidence="1">
    <location>
        <begin position="768"/>
        <end position="782"/>
    </location>
</feature>
<dbReference type="RefSeq" id="XP_012946136.1">
    <property type="nucleotide sequence ID" value="XM_013090682.2"/>
</dbReference>
<evidence type="ECO:0000313" key="3">
    <source>
        <dbReference type="Proteomes" id="UP000694888"/>
    </source>
</evidence>
<feature type="compositionally biased region" description="Basic residues" evidence="1">
    <location>
        <begin position="425"/>
        <end position="434"/>
    </location>
</feature>
<feature type="region of interest" description="Disordered" evidence="1">
    <location>
        <begin position="281"/>
        <end position="445"/>
    </location>
</feature>
<feature type="compositionally biased region" description="Low complexity" evidence="1">
    <location>
        <begin position="248"/>
        <end position="259"/>
    </location>
</feature>
<protein>
    <submittedName>
        <fullName evidence="4">Serine-rich adhesin for platelets</fullName>
    </submittedName>
</protein>
<evidence type="ECO:0000259" key="2">
    <source>
        <dbReference type="PROSITE" id="PS50209"/>
    </source>
</evidence>
<feature type="compositionally biased region" description="Low complexity" evidence="1">
    <location>
        <begin position="322"/>
        <end position="331"/>
    </location>
</feature>
<evidence type="ECO:0000256" key="1">
    <source>
        <dbReference type="SAM" id="MobiDB-lite"/>
    </source>
</evidence>
<feature type="compositionally biased region" description="Low complexity" evidence="1">
    <location>
        <begin position="746"/>
        <end position="761"/>
    </location>
</feature>
<proteinExistence type="predicted"/>
<feature type="region of interest" description="Disordered" evidence="1">
    <location>
        <begin position="1312"/>
        <end position="1331"/>
    </location>
</feature>
<feature type="compositionally biased region" description="Low complexity" evidence="1">
    <location>
        <begin position="1073"/>
        <end position="1086"/>
    </location>
</feature>
<dbReference type="CDD" id="cd01671">
    <property type="entry name" value="CARD"/>
    <property type="match status" value="1"/>
</dbReference>
<evidence type="ECO:0000313" key="4">
    <source>
        <dbReference type="RefSeq" id="XP_012946136.1"/>
    </source>
</evidence>
<feature type="compositionally biased region" description="Basic residues" evidence="1">
    <location>
        <begin position="1019"/>
        <end position="1035"/>
    </location>
</feature>
<feature type="region of interest" description="Disordered" evidence="1">
    <location>
        <begin position="1012"/>
        <end position="1090"/>
    </location>
</feature>
<feature type="region of interest" description="Disordered" evidence="1">
    <location>
        <begin position="1353"/>
        <end position="1528"/>
    </location>
</feature>
<feature type="region of interest" description="Disordered" evidence="1">
    <location>
        <begin position="542"/>
        <end position="580"/>
    </location>
</feature>
<feature type="compositionally biased region" description="Low complexity" evidence="1">
    <location>
        <begin position="930"/>
        <end position="941"/>
    </location>
</feature>
<feature type="region of interest" description="Disordered" evidence="1">
    <location>
        <begin position="88"/>
        <end position="262"/>
    </location>
</feature>
<feature type="compositionally biased region" description="Low complexity" evidence="1">
    <location>
        <begin position="347"/>
        <end position="361"/>
    </location>
</feature>